<dbReference type="InterPro" id="IPR022029">
    <property type="entry name" value="YoaR-like_PG-bd"/>
</dbReference>
<feature type="region of interest" description="Disordered" evidence="1">
    <location>
        <begin position="1"/>
        <end position="383"/>
    </location>
</feature>
<dbReference type="RefSeq" id="WP_380898966.1">
    <property type="nucleotide sequence ID" value="NZ_JBHUFU010000005.1"/>
</dbReference>
<protein>
    <submittedName>
        <fullName evidence="3">Peptidoglycan binding domain-containing protein</fullName>
    </submittedName>
</protein>
<feature type="compositionally biased region" description="Low complexity" evidence="1">
    <location>
        <begin position="85"/>
        <end position="98"/>
    </location>
</feature>
<sequence length="697" mass="69229">MSRETDSPSSHPQTGGGAAYPQGTEPYGTPAGGAPGESAERSGAQSGEPKTETTLTTRIRINIPGSRPIPPVVVRKPVGERDGDAAQPGGVPGAAPDAPGGGGGVPQGPGTPAGGVPRTAGTANGASAASGPSAANGTSANGGAKQTSSWFAPRKPPTPSGGPGASGAPGGAAGPGGPGAGARAGLPGQRTDTPPHGFPGPTVPTEGTGPLGVVRDGPAAGPGGTPPHGFPAAGPGGTPPHGFPAAAPPPPAAGGLRGPDGPTAGPAAGDSLLPPGFQQQPDAPGPSGHPDTGQHPVPGVGTAPEPPQAGGPSLDLGGPAPAHREHVSGDTLVSGIPRVPADAGRPSDPSDPSDPFDDHDGREEQADHGDRDEPEPRPAPARRGRSKLVLLGVAAVGALGIAYGAGLLLDHADVPNGTTVLGVGIGGTSKEEAVDKLESVLGERAEQPLVLDVEGKRTTLKPSVAGLAFDTETTVDEAAGRDYNPVSVIGSLFGGTRVAEPALTVDEEKLAAALKGLTAQGSGGVQEGMVTFTDGKAVGVPGKPYKQVDVAKSTDLLEDAYRKQIATGSEAAVTLPVSLKQPRIGQEEIDRAIREFGRPAMSGLVTVRAGDRSIPFSPERSLPKFLSMKPVGDKLVDTYDLKVLEQLYGSTFDGVLVARGNGTKTPVTPQDVAGALREALRQTDPAKRVGVIELDPQ</sequence>
<dbReference type="Proteomes" id="UP001597365">
    <property type="component" value="Unassembled WGS sequence"/>
</dbReference>
<feature type="compositionally biased region" description="Low complexity" evidence="1">
    <location>
        <begin position="259"/>
        <end position="270"/>
    </location>
</feature>
<feature type="compositionally biased region" description="Low complexity" evidence="1">
    <location>
        <begin position="203"/>
        <end position="219"/>
    </location>
</feature>
<reference evidence="4" key="1">
    <citation type="journal article" date="2019" name="Int. J. Syst. Evol. Microbiol.">
        <title>The Global Catalogue of Microorganisms (GCM) 10K type strain sequencing project: providing services to taxonomists for standard genome sequencing and annotation.</title>
        <authorList>
            <consortium name="The Broad Institute Genomics Platform"/>
            <consortium name="The Broad Institute Genome Sequencing Center for Infectious Disease"/>
            <person name="Wu L."/>
            <person name="Ma J."/>
        </authorList>
    </citation>
    <scope>NUCLEOTIDE SEQUENCE [LARGE SCALE GENOMIC DNA]</scope>
    <source>
        <strain evidence="4">CGMCC 4.7455</strain>
    </source>
</reference>
<feature type="compositionally biased region" description="Gly residues" evidence="1">
    <location>
        <begin position="161"/>
        <end position="182"/>
    </location>
</feature>
<dbReference type="Pfam" id="PF12229">
    <property type="entry name" value="PG_binding_4"/>
    <property type="match status" value="1"/>
</dbReference>
<proteinExistence type="predicted"/>
<gene>
    <name evidence="3" type="ORF">ACFSJS_09915</name>
</gene>
<dbReference type="EMBL" id="JBHUFU010000005">
    <property type="protein sequence ID" value="MFD1829980.1"/>
    <property type="molecule type" value="Genomic_DNA"/>
</dbReference>
<feature type="domain" description="YoaR-like putative peptidoglycan binding" evidence="2">
    <location>
        <begin position="459"/>
        <end position="564"/>
    </location>
</feature>
<feature type="compositionally biased region" description="Gly residues" evidence="1">
    <location>
        <begin position="99"/>
        <end position="113"/>
    </location>
</feature>
<name>A0ABW4PIH8_9ACTN</name>
<comment type="caution">
    <text evidence="3">The sequence shown here is derived from an EMBL/GenBank/DDBJ whole genome shotgun (WGS) entry which is preliminary data.</text>
</comment>
<keyword evidence="4" id="KW-1185">Reference proteome</keyword>
<feature type="compositionally biased region" description="Pro residues" evidence="1">
    <location>
        <begin position="237"/>
        <end position="252"/>
    </location>
</feature>
<feature type="compositionally biased region" description="Low complexity" evidence="1">
    <location>
        <begin position="114"/>
        <end position="144"/>
    </location>
</feature>
<evidence type="ECO:0000313" key="4">
    <source>
        <dbReference type="Proteomes" id="UP001597365"/>
    </source>
</evidence>
<organism evidence="3 4">
    <name type="scientific">Streptomyces desertarenae</name>
    <dbReference type="NCBI Taxonomy" id="2666184"/>
    <lineage>
        <taxon>Bacteria</taxon>
        <taxon>Bacillati</taxon>
        <taxon>Actinomycetota</taxon>
        <taxon>Actinomycetes</taxon>
        <taxon>Kitasatosporales</taxon>
        <taxon>Streptomycetaceae</taxon>
        <taxon>Streptomyces</taxon>
    </lineage>
</organism>
<evidence type="ECO:0000259" key="2">
    <source>
        <dbReference type="Pfam" id="PF12229"/>
    </source>
</evidence>
<accession>A0ABW4PIH8</accession>
<feature type="compositionally biased region" description="Basic and acidic residues" evidence="1">
    <location>
        <begin position="356"/>
        <end position="376"/>
    </location>
</feature>
<evidence type="ECO:0000313" key="3">
    <source>
        <dbReference type="EMBL" id="MFD1829980.1"/>
    </source>
</evidence>
<evidence type="ECO:0000256" key="1">
    <source>
        <dbReference type="SAM" id="MobiDB-lite"/>
    </source>
</evidence>